<name>A0A8D9BRZ7_9HEMI</name>
<sequence length="102" mass="11954">MSLIAIKFHPYHAQPRPNGPNKKQSIPTPTVASTTNKKKLARNISKEFLRANTFQYRKLIALDIVVRRYRHSLDTEMFKMLLKPHFKCKMPSKNPFQIQNAF</sequence>
<accession>A0A8D9BRZ7</accession>
<protein>
    <submittedName>
        <fullName evidence="2">Uncharacterized protein</fullName>
    </submittedName>
</protein>
<evidence type="ECO:0000256" key="1">
    <source>
        <dbReference type="SAM" id="MobiDB-lite"/>
    </source>
</evidence>
<feature type="compositionally biased region" description="Polar residues" evidence="1">
    <location>
        <begin position="21"/>
        <end position="34"/>
    </location>
</feature>
<feature type="region of interest" description="Disordered" evidence="1">
    <location>
        <begin position="9"/>
        <end position="34"/>
    </location>
</feature>
<evidence type="ECO:0000313" key="2">
    <source>
        <dbReference type="EMBL" id="CAG6789151.1"/>
    </source>
</evidence>
<proteinExistence type="predicted"/>
<reference evidence="2" key="1">
    <citation type="submission" date="2021-05" db="EMBL/GenBank/DDBJ databases">
        <authorList>
            <person name="Alioto T."/>
            <person name="Alioto T."/>
            <person name="Gomez Garrido J."/>
        </authorList>
    </citation>
    <scope>NUCLEOTIDE SEQUENCE</scope>
</reference>
<dbReference type="AlphaFoldDB" id="A0A8D9BRZ7"/>
<dbReference type="EMBL" id="HBUF01663574">
    <property type="protein sequence ID" value="CAG6789151.1"/>
    <property type="molecule type" value="Transcribed_RNA"/>
</dbReference>
<organism evidence="2">
    <name type="scientific">Cacopsylla melanoneura</name>
    <dbReference type="NCBI Taxonomy" id="428564"/>
    <lineage>
        <taxon>Eukaryota</taxon>
        <taxon>Metazoa</taxon>
        <taxon>Ecdysozoa</taxon>
        <taxon>Arthropoda</taxon>
        <taxon>Hexapoda</taxon>
        <taxon>Insecta</taxon>
        <taxon>Pterygota</taxon>
        <taxon>Neoptera</taxon>
        <taxon>Paraneoptera</taxon>
        <taxon>Hemiptera</taxon>
        <taxon>Sternorrhyncha</taxon>
        <taxon>Psylloidea</taxon>
        <taxon>Psyllidae</taxon>
        <taxon>Psyllinae</taxon>
        <taxon>Cacopsylla</taxon>
    </lineage>
</organism>